<name>A0A482WNC6_LAOST</name>
<dbReference type="EMBL" id="QKKF02029694">
    <property type="protein sequence ID" value="RZF35085.1"/>
    <property type="molecule type" value="Genomic_DNA"/>
</dbReference>
<protein>
    <recommendedName>
        <fullName evidence="2">SCP domain-containing protein</fullName>
    </recommendedName>
</protein>
<accession>A0A482WNC6</accession>
<dbReference type="SUPFAM" id="SSF55797">
    <property type="entry name" value="PR-1-like"/>
    <property type="match status" value="1"/>
</dbReference>
<reference evidence="3 4" key="1">
    <citation type="journal article" date="2017" name="Gigascience">
        <title>Genome sequence of the small brown planthopper, Laodelphax striatellus.</title>
        <authorList>
            <person name="Zhu J."/>
            <person name="Jiang F."/>
            <person name="Wang X."/>
            <person name="Yang P."/>
            <person name="Bao Y."/>
            <person name="Zhao W."/>
            <person name="Wang W."/>
            <person name="Lu H."/>
            <person name="Wang Q."/>
            <person name="Cui N."/>
            <person name="Li J."/>
            <person name="Chen X."/>
            <person name="Luo L."/>
            <person name="Yu J."/>
            <person name="Kang L."/>
            <person name="Cui F."/>
        </authorList>
    </citation>
    <scope>NUCLEOTIDE SEQUENCE [LARGE SCALE GENOMIC DNA]</scope>
    <source>
        <strain evidence="3">Lst14</strain>
    </source>
</reference>
<dbReference type="SMR" id="A0A482WNC6"/>
<keyword evidence="1" id="KW-0732">Signal</keyword>
<evidence type="ECO:0000256" key="1">
    <source>
        <dbReference type="SAM" id="SignalP"/>
    </source>
</evidence>
<dbReference type="InterPro" id="IPR018244">
    <property type="entry name" value="Allrgn_V5/Tpx1_CS"/>
</dbReference>
<dbReference type="AlphaFoldDB" id="A0A482WNC6"/>
<comment type="caution">
    <text evidence="3">The sequence shown here is derived from an EMBL/GenBank/DDBJ whole genome shotgun (WGS) entry which is preliminary data.</text>
</comment>
<dbReference type="PRINTS" id="PR00838">
    <property type="entry name" value="V5ALLERGEN"/>
</dbReference>
<dbReference type="GO" id="GO:0005576">
    <property type="term" value="C:extracellular region"/>
    <property type="evidence" value="ECO:0007669"/>
    <property type="project" value="UniProtKB-SubCell"/>
</dbReference>
<proteinExistence type="predicted"/>
<dbReference type="Gene3D" id="3.40.33.10">
    <property type="entry name" value="CAP"/>
    <property type="match status" value="1"/>
</dbReference>
<feature type="domain" description="SCP" evidence="2">
    <location>
        <begin position="38"/>
        <end position="198"/>
    </location>
</feature>
<dbReference type="SMART" id="SM00198">
    <property type="entry name" value="SCP"/>
    <property type="match status" value="1"/>
</dbReference>
<dbReference type="InterPro" id="IPR035940">
    <property type="entry name" value="CAP_sf"/>
</dbReference>
<keyword evidence="4" id="KW-1185">Reference proteome</keyword>
<organism evidence="3 4">
    <name type="scientific">Laodelphax striatellus</name>
    <name type="common">Small brown planthopper</name>
    <name type="synonym">Delphax striatella</name>
    <dbReference type="NCBI Taxonomy" id="195883"/>
    <lineage>
        <taxon>Eukaryota</taxon>
        <taxon>Metazoa</taxon>
        <taxon>Ecdysozoa</taxon>
        <taxon>Arthropoda</taxon>
        <taxon>Hexapoda</taxon>
        <taxon>Insecta</taxon>
        <taxon>Pterygota</taxon>
        <taxon>Neoptera</taxon>
        <taxon>Paraneoptera</taxon>
        <taxon>Hemiptera</taxon>
        <taxon>Auchenorrhyncha</taxon>
        <taxon>Fulgoroidea</taxon>
        <taxon>Delphacidae</taxon>
        <taxon>Criomorphinae</taxon>
        <taxon>Laodelphax</taxon>
    </lineage>
</organism>
<feature type="chain" id="PRO_5019857014" description="SCP domain-containing protein" evidence="1">
    <location>
        <begin position="25"/>
        <end position="225"/>
    </location>
</feature>
<dbReference type="InterPro" id="IPR002413">
    <property type="entry name" value="V5_allergen-like"/>
</dbReference>
<dbReference type="OrthoDB" id="289431at2759"/>
<dbReference type="PROSITE" id="PS01010">
    <property type="entry name" value="CRISP_2"/>
    <property type="match status" value="1"/>
</dbReference>
<dbReference type="InterPro" id="IPR014044">
    <property type="entry name" value="CAP_dom"/>
</dbReference>
<sequence length="225" mass="25695">MVFMYSCLLFPILTVSMSMLVCRACKDGQIYDNTVTEEDITGVVEAHNLYRSTVALGKLENQPPAQNMQEMSWDDELAKTAQNYANQCVFKHNKDRGEGVGENLFIKMYGGPHTEREHNFTEAIMSWYDEHVHYKYKTVAQEDFHVRDLRTQTGHYTQVVWANTNKVGCGFASYSKTEEQRDELIYVCNYAPAGNFLGEYPYKEGEPDCKANGMSNSDLDGLCKK</sequence>
<dbReference type="InParanoid" id="A0A482WNC6"/>
<evidence type="ECO:0000259" key="2">
    <source>
        <dbReference type="SMART" id="SM00198"/>
    </source>
</evidence>
<dbReference type="PANTHER" id="PTHR10334">
    <property type="entry name" value="CYSTEINE-RICH SECRETORY PROTEIN-RELATED"/>
    <property type="match status" value="1"/>
</dbReference>
<dbReference type="Pfam" id="PF00188">
    <property type="entry name" value="CAP"/>
    <property type="match status" value="1"/>
</dbReference>
<dbReference type="CDD" id="cd05380">
    <property type="entry name" value="CAP_euk"/>
    <property type="match status" value="1"/>
</dbReference>
<dbReference type="PROSITE" id="PS01009">
    <property type="entry name" value="CRISP_1"/>
    <property type="match status" value="1"/>
</dbReference>
<dbReference type="InterPro" id="IPR001283">
    <property type="entry name" value="CRISP-related"/>
</dbReference>
<dbReference type="Proteomes" id="UP000291343">
    <property type="component" value="Unassembled WGS sequence"/>
</dbReference>
<dbReference type="STRING" id="195883.A0A482WNC6"/>
<dbReference type="PRINTS" id="PR00837">
    <property type="entry name" value="V5TPXLIKE"/>
</dbReference>
<evidence type="ECO:0000313" key="3">
    <source>
        <dbReference type="EMBL" id="RZF35085.1"/>
    </source>
</evidence>
<gene>
    <name evidence="3" type="ORF">LSTR_LSTR009677</name>
</gene>
<evidence type="ECO:0000313" key="4">
    <source>
        <dbReference type="Proteomes" id="UP000291343"/>
    </source>
</evidence>
<feature type="signal peptide" evidence="1">
    <location>
        <begin position="1"/>
        <end position="24"/>
    </location>
</feature>